<sequence length="627" mass="67654">MNETPTQPTQGTITAATCAVPTGSVVLNGLPATGTWTIESNPITTPITGTGTTTTISGLIPNNYTFTVSNATCTSVASANITIPGLVTNTWNGTGWSNGTPTTDQNIIFTGSYPAPATPSVDINSCSCEIKPNANVVIRSGSTLTVINSLTVAPTPTASLKFEDQASLYQKNDNAINSGVITYERFTKSMKDQDYVYWSSPVVGQKFSKLSLGTYSYFAYDIATDNWLHAADNMETGRGYIIKSRNAGPFPYNQTIVFNGIPNNGALTLATPTSTDKYILVGNPYPSALSADDFLVGNKDVLEGTLYFWSRITALSNDGTKWKYASNDYATYNLTGGVTGSPAGGNASGSGSAKPTGKIGAGQSFFVNAVKGGANVVFKNSMRVAGENTQFYRSSKNNKTTALEKNRVWLNLTNKTGAFKQMLIGYIEGATNDYESIYDGLSYNANAFVDFYSINKGKEFVIQGRALPFKETDLVPLGYSSTIADSFTIGIDNVDGSFTTQGIYLEDKVAGIIHNLRERDYTFTTAKGTFNDRFVLRYTNKTLGTDEFELGENTVLVAVANKAIKINAFSQTIDKVFIYDVSGKLIYKKEKVGNPTLTIENLTSSNQVLLVKVVLDNKHVETKKVIF</sequence>
<reference evidence="1 2" key="1">
    <citation type="submission" date="2014-07" db="EMBL/GenBank/DDBJ databases">
        <title>Genome of Flavobacterium hydatis DSM 2063.</title>
        <authorList>
            <person name="Pipes S.E."/>
            <person name="Stropko S.J."/>
            <person name="Newman J.D."/>
        </authorList>
    </citation>
    <scope>NUCLEOTIDE SEQUENCE [LARGE SCALE GENOMIC DNA]</scope>
    <source>
        <strain evidence="1 2">DSM 2063</strain>
    </source>
</reference>
<dbReference type="EMBL" id="JPRM01000001">
    <property type="protein sequence ID" value="KFF20441.1"/>
    <property type="molecule type" value="Genomic_DNA"/>
</dbReference>
<evidence type="ECO:0008006" key="3">
    <source>
        <dbReference type="Google" id="ProtNLM"/>
    </source>
</evidence>
<dbReference type="STRING" id="991.IW20_01370"/>
<comment type="caution">
    <text evidence="1">The sequence shown here is derived from an EMBL/GenBank/DDBJ whole genome shotgun (WGS) entry which is preliminary data.</text>
</comment>
<evidence type="ECO:0000313" key="1">
    <source>
        <dbReference type="EMBL" id="KFF20441.1"/>
    </source>
</evidence>
<name>A0A086AUS7_FLAHY</name>
<gene>
    <name evidence="1" type="ORF">IW20_01370</name>
</gene>
<accession>A0A086AUS7</accession>
<dbReference type="eggNOG" id="COG1345">
    <property type="taxonomic scope" value="Bacteria"/>
</dbReference>
<proteinExistence type="predicted"/>
<organism evidence="1 2">
    <name type="scientific">Flavobacterium hydatis</name>
    <name type="common">Cytophaga aquatilis</name>
    <dbReference type="NCBI Taxonomy" id="991"/>
    <lineage>
        <taxon>Bacteria</taxon>
        <taxon>Pseudomonadati</taxon>
        <taxon>Bacteroidota</taxon>
        <taxon>Flavobacteriia</taxon>
        <taxon>Flavobacteriales</taxon>
        <taxon>Flavobacteriaceae</taxon>
        <taxon>Flavobacterium</taxon>
    </lineage>
</organism>
<dbReference type="AlphaFoldDB" id="A0A086AUS7"/>
<protein>
    <recommendedName>
        <fullName evidence="3">T9SS sorting signal type C domain-containing protein</fullName>
    </recommendedName>
</protein>
<evidence type="ECO:0000313" key="2">
    <source>
        <dbReference type="Proteomes" id="UP000028712"/>
    </source>
</evidence>
<dbReference type="Proteomes" id="UP000028712">
    <property type="component" value="Unassembled WGS sequence"/>
</dbReference>
<dbReference type="NCBIfam" id="NF033708">
    <property type="entry name" value="T9SS_Cterm_ChiA"/>
    <property type="match status" value="1"/>
</dbReference>